<dbReference type="SUPFAM" id="SSF48403">
    <property type="entry name" value="Ankyrin repeat"/>
    <property type="match status" value="2"/>
</dbReference>
<dbReference type="Pfam" id="PF12796">
    <property type="entry name" value="Ank_2"/>
    <property type="match status" value="1"/>
</dbReference>
<dbReference type="InParanoid" id="A0A507B5U0"/>
<protein>
    <recommendedName>
        <fullName evidence="5">Clr5 domain-containing protein</fullName>
    </recommendedName>
</protein>
<dbReference type="InterPro" id="IPR002110">
    <property type="entry name" value="Ankyrin_rpt"/>
</dbReference>
<dbReference type="PANTHER" id="PTHR24198:SF165">
    <property type="entry name" value="ANKYRIN REPEAT-CONTAINING PROTEIN-RELATED"/>
    <property type="match status" value="1"/>
</dbReference>
<accession>A0A507B5U0</accession>
<keyword evidence="2 3" id="KW-0040">ANK repeat</keyword>
<dbReference type="SMART" id="SM00248">
    <property type="entry name" value="ANK"/>
    <property type="match status" value="8"/>
</dbReference>
<dbReference type="Gene3D" id="1.25.40.20">
    <property type="entry name" value="Ankyrin repeat-containing domain"/>
    <property type="match status" value="2"/>
</dbReference>
<dbReference type="Proteomes" id="UP000319257">
    <property type="component" value="Unassembled WGS sequence"/>
</dbReference>
<dbReference type="InterPro" id="IPR036770">
    <property type="entry name" value="Ankyrin_rpt-contain_sf"/>
</dbReference>
<name>A0A507B5U0_9PEZI</name>
<keyword evidence="1" id="KW-0677">Repeat</keyword>
<feature type="repeat" description="ANK" evidence="3">
    <location>
        <begin position="884"/>
        <end position="916"/>
    </location>
</feature>
<comment type="caution">
    <text evidence="6">The sequence shown here is derived from an EMBL/GenBank/DDBJ whole genome shotgun (WGS) entry which is preliminary data.</text>
</comment>
<dbReference type="Pfam" id="PF14420">
    <property type="entry name" value="Clr5"/>
    <property type="match status" value="1"/>
</dbReference>
<evidence type="ECO:0000313" key="7">
    <source>
        <dbReference type="Proteomes" id="UP000319257"/>
    </source>
</evidence>
<dbReference type="OrthoDB" id="539213at2759"/>
<dbReference type="GeneID" id="41967925"/>
<dbReference type="STRING" id="1093900.A0A507B5U0"/>
<reference evidence="6 7" key="1">
    <citation type="submission" date="2019-06" db="EMBL/GenBank/DDBJ databases">
        <title>Draft genome sequence of the filamentous fungus Phialemoniopsis curvata isolated from diesel fuel.</title>
        <authorList>
            <person name="Varaljay V.A."/>
            <person name="Lyon W.J."/>
            <person name="Crouch A.L."/>
            <person name="Drake C.E."/>
            <person name="Hollomon J.M."/>
            <person name="Nadeau L.J."/>
            <person name="Nunn H.S."/>
            <person name="Stevenson B.S."/>
            <person name="Bojanowski C.L."/>
            <person name="Crookes-Goodson W.J."/>
        </authorList>
    </citation>
    <scope>NUCLEOTIDE SEQUENCE [LARGE SCALE GENOMIC DNA]</scope>
    <source>
        <strain evidence="6 7">D216</strain>
    </source>
</reference>
<feature type="region of interest" description="Disordered" evidence="4">
    <location>
        <begin position="990"/>
        <end position="1030"/>
    </location>
</feature>
<sequence>MPRKNTSRDEGSKLDELMEEVVELYKTKPLDKVVEEINRTHNLRASKAQYRKRLDRLRVTKNVSQRDALAWIHAGRVIRDRSRRKKTVNVLYNGRSYSKDQAQRVLRRLDAPTLAEKYALNQHVSVHKKSIGPSPERSHIVLVNTSPRHSMPPSLSPELCEYFREIYYASWPSGLTLSMPLPRTMDCLTQTLAYYRASGFFDPRHLARELFLSMPQQDAREPVDAVQNLLRKVTCSDQEAISILKIMAFAIANNIHIGMPSHEVLCDLFHRIRHQKSWLRGLFQSRVAVTNALAHALFASVFRQLDVAVIEDFLDAGADYTYGMTSKVSSLFHAKDSMLVYSLLNKSLLVAKCLYKRGAPWVIAQSPTANPIRDLLGSEAAPWIVEDDVWDFIVQAYPSYYEETQAFLNEDLPYVTNWAVVQRLLGHVCGPTSPEGWRRLILYSTILQGSSICIPNRDNPVTLTHLEESFGVSAIAGALRDASTNGKSETETLQIVKRLLSMGADPNYQDVIGQHCKNPVELAATCNQWSIVELLLDNGASMADAWAAITTMQVSLSEVPRGLLDRAHDLQLWDFRMAVKNGEDPESVRRSLAWDKSLELSCPLEGDFDSHLVYVVDEGYLNYVDVIFRACPALYDCRALMWTVLLFFGEHGGPQHFEIIENILRRRQPGKEPCANEGTALVLAICGGSQQLIRRFSESGVQLHETLKTHDILSEPGSMEGYHTIQMVADFSGMMYNHLARRGCKGADLHFALDWAIFLHGTEGVKYMLDLGLKPAERHMVRAAGSGKVDLLETLIQYGGSVSEPTTYTESCLQRACRFGCLEMVHKLLDLGVAVNDQVGTVKIGGQWYHRTTFQSAVESSNIALYEALIDRGANVNEPAGRVRGATALQLAAGKGWLIIARRLINLGADINAPAGEIHGRTALEVAAEHGRLTMVQFLLHTGVSTTGNERRQYIRAVQLAAKNAYHTIEKVLRDHREWEKRDWQIHEAQTLEYDSGEEDEEYDDENDFSDEDSISSMGEEPDLETGSGSHSLHENFILPIEQVSSVGPHGGDGGMDWVLVEGESNGTTEDSTANNTSGSGRTQPQAPAFEDAVVLYNDPHWSSDWASSSWDDPESVLAPSTSNLSEVDTLGFYMHLVQDGSIESVHELPNGLGGDTGPLFDREDAHIFGTDAYLEVDYGPWSQTFDPTAEASGSGSTDMFSCGECGNVLELCHCIDFSFLDEL</sequence>
<dbReference type="AlphaFoldDB" id="A0A507B5U0"/>
<dbReference type="EMBL" id="SKBQ01000002">
    <property type="protein sequence ID" value="TPX14084.1"/>
    <property type="molecule type" value="Genomic_DNA"/>
</dbReference>
<evidence type="ECO:0000256" key="4">
    <source>
        <dbReference type="SAM" id="MobiDB-lite"/>
    </source>
</evidence>
<dbReference type="PROSITE" id="PS50297">
    <property type="entry name" value="ANK_REP_REGION"/>
    <property type="match status" value="2"/>
</dbReference>
<gene>
    <name evidence="6" type="ORF">E0L32_000478</name>
</gene>
<evidence type="ECO:0000256" key="3">
    <source>
        <dbReference type="PROSITE-ProRule" id="PRU00023"/>
    </source>
</evidence>
<evidence type="ECO:0000256" key="2">
    <source>
        <dbReference type="ARBA" id="ARBA00023043"/>
    </source>
</evidence>
<dbReference type="InterPro" id="IPR025676">
    <property type="entry name" value="Clr5_dom"/>
</dbReference>
<organism evidence="6 7">
    <name type="scientific">Thyridium curvatum</name>
    <dbReference type="NCBI Taxonomy" id="1093900"/>
    <lineage>
        <taxon>Eukaryota</taxon>
        <taxon>Fungi</taxon>
        <taxon>Dikarya</taxon>
        <taxon>Ascomycota</taxon>
        <taxon>Pezizomycotina</taxon>
        <taxon>Sordariomycetes</taxon>
        <taxon>Sordariomycetidae</taxon>
        <taxon>Thyridiales</taxon>
        <taxon>Thyridiaceae</taxon>
        <taxon>Thyridium</taxon>
    </lineage>
</organism>
<feature type="compositionally biased region" description="Acidic residues" evidence="4">
    <location>
        <begin position="995"/>
        <end position="1024"/>
    </location>
</feature>
<evidence type="ECO:0000256" key="1">
    <source>
        <dbReference type="ARBA" id="ARBA00022737"/>
    </source>
</evidence>
<evidence type="ECO:0000313" key="6">
    <source>
        <dbReference type="EMBL" id="TPX14084.1"/>
    </source>
</evidence>
<keyword evidence="7" id="KW-1185">Reference proteome</keyword>
<feature type="repeat" description="ANK" evidence="3">
    <location>
        <begin position="919"/>
        <end position="951"/>
    </location>
</feature>
<feature type="region of interest" description="Disordered" evidence="4">
    <location>
        <begin position="1065"/>
        <end position="1085"/>
    </location>
</feature>
<dbReference type="RefSeq" id="XP_030995795.1">
    <property type="nucleotide sequence ID" value="XM_031139236.1"/>
</dbReference>
<evidence type="ECO:0000259" key="5">
    <source>
        <dbReference type="Pfam" id="PF14420"/>
    </source>
</evidence>
<feature type="domain" description="Clr5" evidence="5">
    <location>
        <begin position="15"/>
        <end position="56"/>
    </location>
</feature>
<dbReference type="PROSITE" id="PS50088">
    <property type="entry name" value="ANK_REPEAT"/>
    <property type="match status" value="2"/>
</dbReference>
<dbReference type="PANTHER" id="PTHR24198">
    <property type="entry name" value="ANKYRIN REPEAT AND PROTEIN KINASE DOMAIN-CONTAINING PROTEIN"/>
    <property type="match status" value="1"/>
</dbReference>
<proteinExistence type="predicted"/>